<dbReference type="PANTHER" id="PTHR42994">
    <property type="entry name" value="PEPTIDASE T"/>
    <property type="match status" value="1"/>
</dbReference>
<dbReference type="GO" id="GO:0008237">
    <property type="term" value="F:metallopeptidase activity"/>
    <property type="evidence" value="ECO:0007669"/>
    <property type="project" value="UniProtKB-KW"/>
</dbReference>
<organism evidence="8 9">
    <name type="scientific">Listeria weihenstephanensis</name>
    <dbReference type="NCBI Taxonomy" id="1006155"/>
    <lineage>
        <taxon>Bacteria</taxon>
        <taxon>Bacillati</taxon>
        <taxon>Bacillota</taxon>
        <taxon>Bacilli</taxon>
        <taxon>Bacillales</taxon>
        <taxon>Listeriaceae</taxon>
        <taxon>Listeria</taxon>
    </lineage>
</organism>
<dbReference type="GO" id="GO:0006508">
    <property type="term" value="P:proteolysis"/>
    <property type="evidence" value="ECO:0007669"/>
    <property type="project" value="UniProtKB-KW"/>
</dbReference>
<keyword evidence="5" id="KW-0482">Metalloprotease</keyword>
<evidence type="ECO:0000256" key="7">
    <source>
        <dbReference type="PIRSR" id="PIRSR001123-2"/>
    </source>
</evidence>
<keyword evidence="2" id="KW-0645">Protease</keyword>
<dbReference type="GO" id="GO:0046872">
    <property type="term" value="F:metal ion binding"/>
    <property type="evidence" value="ECO:0007669"/>
    <property type="project" value="UniProtKB-UniRule"/>
</dbReference>
<gene>
    <name evidence="8" type="ORF">UE46_08480</name>
</gene>
<evidence type="ECO:0000256" key="1">
    <source>
        <dbReference type="ARBA" id="ARBA00001947"/>
    </source>
</evidence>
<dbReference type="SUPFAM" id="SSF53187">
    <property type="entry name" value="Zn-dependent exopeptidases"/>
    <property type="match status" value="1"/>
</dbReference>
<accession>A0A1S7FUR5</accession>
<dbReference type="Proteomes" id="UP000223060">
    <property type="component" value="Chromosome"/>
</dbReference>
<evidence type="ECO:0000256" key="4">
    <source>
        <dbReference type="ARBA" id="ARBA00022801"/>
    </source>
</evidence>
<dbReference type="InterPro" id="IPR001261">
    <property type="entry name" value="ArgE/DapE_CS"/>
</dbReference>
<dbReference type="InterPro" id="IPR008007">
    <property type="entry name" value="Peptidase_M42"/>
</dbReference>
<dbReference type="AlphaFoldDB" id="A0A1S7FUR5"/>
<dbReference type="Gene3D" id="3.40.630.10">
    <property type="entry name" value="Zn peptidases"/>
    <property type="match status" value="1"/>
</dbReference>
<keyword evidence="9" id="KW-1185">Reference proteome</keyword>
<feature type="binding site" evidence="7">
    <location>
        <position position="334"/>
    </location>
    <ligand>
        <name>Zn(2+)</name>
        <dbReference type="ChEBI" id="CHEBI:29105"/>
        <label>2</label>
    </ligand>
</feature>
<evidence type="ECO:0000313" key="9">
    <source>
        <dbReference type="Proteomes" id="UP000223060"/>
    </source>
</evidence>
<dbReference type="InterPro" id="IPR002933">
    <property type="entry name" value="Peptidase_M20"/>
</dbReference>
<dbReference type="RefSeq" id="WP_036062343.1">
    <property type="nucleotide sequence ID" value="NZ_CP011102.1"/>
</dbReference>
<evidence type="ECO:0008006" key="10">
    <source>
        <dbReference type="Google" id="ProtNLM"/>
    </source>
</evidence>
<dbReference type="PROSITE" id="PS00758">
    <property type="entry name" value="ARGE_DAPE_CPG2_1"/>
    <property type="match status" value="1"/>
</dbReference>
<protein>
    <recommendedName>
        <fullName evidence="10">Peptidase M20 dimerisation domain-containing protein</fullName>
    </recommendedName>
</protein>
<keyword evidence="4" id="KW-0378">Hydrolase</keyword>
<dbReference type="PIRSF" id="PIRSF001123">
    <property type="entry name" value="PepA_GA"/>
    <property type="match status" value="1"/>
</dbReference>
<name>A0A1S7FUR5_9LIST</name>
<reference evidence="9" key="1">
    <citation type="submission" date="2015-03" db="EMBL/GenBank/DDBJ databases">
        <authorList>
            <person name="Ferrari E."/>
            <person name="Walter M.C."/>
            <person name="Huptas C."/>
            <person name="Scherer S."/>
            <person name="Mueller-Herbst S."/>
        </authorList>
    </citation>
    <scope>NUCLEOTIDE SEQUENCE [LARGE SCALE GENOMIC DNA]</scope>
    <source>
        <strain evidence="9">LWP01</strain>
    </source>
</reference>
<evidence type="ECO:0000256" key="2">
    <source>
        <dbReference type="ARBA" id="ARBA00022670"/>
    </source>
</evidence>
<dbReference type="GO" id="GO:0004177">
    <property type="term" value="F:aminopeptidase activity"/>
    <property type="evidence" value="ECO:0007669"/>
    <property type="project" value="UniProtKB-UniRule"/>
</dbReference>
<evidence type="ECO:0000256" key="3">
    <source>
        <dbReference type="ARBA" id="ARBA00022723"/>
    </source>
</evidence>
<dbReference type="Pfam" id="PF01546">
    <property type="entry name" value="Peptidase_M20"/>
    <property type="match status" value="1"/>
</dbReference>
<evidence type="ECO:0000256" key="5">
    <source>
        <dbReference type="ARBA" id="ARBA00023049"/>
    </source>
</evidence>
<dbReference type="PANTHER" id="PTHR42994:SF2">
    <property type="entry name" value="PEPTIDASE"/>
    <property type="match status" value="1"/>
</dbReference>
<sequence>MTHSNVRDLFLELVAIPSQSGQEQELILYVERYFKELAIDVKVSRQQAGIVACIPATDDSVTQLPVIAFSAHLDTVTSTEIPEVIVANGYIDTANEAPLGADDKAGVAALLSAASELVTSKDPHGPLEFIFTTKEEEGLTGAKLFDLDLVDASFGYCLDAPGAVGGIIRTSKTHLQLDFWIEVGMSHEKSAILVAREAMKKIRKNFAATLGISWQVYHFGGEILENGNEKVTILSEFAADVPLSDCLPYVEQIKQIFIETGVTYKADVQDVTHMNYHHFDIPETSQVCKIVAEAMQSLSIPRKTIQQEGGTDANVFNDRGIPFIVLATGFENPHTTRERIAVPELERLTELVLEIIKRAANRQ</sequence>
<keyword evidence="3 7" id="KW-0479">Metal-binding</keyword>
<proteinExistence type="inferred from homology"/>
<comment type="cofactor">
    <cofactor evidence="1">
        <name>Zn(2+)</name>
        <dbReference type="ChEBI" id="CHEBI:29105"/>
    </cofactor>
</comment>
<evidence type="ECO:0000313" key="8">
    <source>
        <dbReference type="EMBL" id="AQY51075.1"/>
    </source>
</evidence>
<comment type="similarity">
    <text evidence="6">Belongs to the peptidase M42 family.</text>
</comment>
<evidence type="ECO:0000256" key="6">
    <source>
        <dbReference type="PIRNR" id="PIRNR001123"/>
    </source>
</evidence>
<comment type="cofactor">
    <cofactor evidence="7">
        <name>a divalent metal cation</name>
        <dbReference type="ChEBI" id="CHEBI:60240"/>
    </cofactor>
    <text evidence="7">Binds 2 divalent metal cations per subunit.</text>
</comment>
<dbReference type="KEGG" id="lwi:UE46_08480"/>
<dbReference type="EMBL" id="CP011102">
    <property type="protein sequence ID" value="AQY51075.1"/>
    <property type="molecule type" value="Genomic_DNA"/>
</dbReference>
<dbReference type="Gene3D" id="3.30.70.360">
    <property type="match status" value="1"/>
</dbReference>